<gene>
    <name evidence="1" type="ORF">PBF_24171</name>
</gene>
<protein>
    <submittedName>
        <fullName evidence="1">Uncharacterized protein</fullName>
    </submittedName>
</protein>
<proteinExistence type="predicted"/>
<reference evidence="1 2" key="2">
    <citation type="journal article" date="2016" name="Sci. Rep.">
        <title>A novel serine protease, Sep1, from Bacillus firmus DS-1 has nematicidal activity and degrades multiple intestinal-associated nematode proteins.</title>
        <authorList>
            <person name="Geng C."/>
            <person name="Nie X."/>
            <person name="Tang Z."/>
            <person name="Zhang Y."/>
            <person name="Lin J."/>
            <person name="Sun M."/>
            <person name="Peng D."/>
        </authorList>
    </citation>
    <scope>NUCLEOTIDE SEQUENCE [LARGE SCALE GENOMIC DNA]</scope>
    <source>
        <strain evidence="1 2">DS1</strain>
    </source>
</reference>
<sequence>MSNKRMALSEEGKSILDTLTEVLEVDRPMGVKVALSKGLSIANGPVKEEYSTGKNKWTIPDGIIKDKEFLLFKHLIINEVNSLLTEEELHKHMLAFIEKGLREINQTIINKTSMEDLRLTLL</sequence>
<name>W7L095_CYTFI</name>
<evidence type="ECO:0000313" key="2">
    <source>
        <dbReference type="Proteomes" id="UP000019270"/>
    </source>
</evidence>
<dbReference type="EMBL" id="APVL01000042">
    <property type="protein sequence ID" value="EWG08462.1"/>
    <property type="molecule type" value="Genomic_DNA"/>
</dbReference>
<evidence type="ECO:0000313" key="1">
    <source>
        <dbReference type="EMBL" id="EWG08462.1"/>
    </source>
</evidence>
<reference evidence="2" key="1">
    <citation type="submission" date="2013-03" db="EMBL/GenBank/DDBJ databases">
        <title>Draft genome sequence of Bacillus firmus DS1.</title>
        <authorList>
            <person name="Peng D."/>
            <person name="Zhu L."/>
            <person name="Sun M."/>
        </authorList>
    </citation>
    <scope>NUCLEOTIDE SEQUENCE [LARGE SCALE GENOMIC DNA]</scope>
    <source>
        <strain evidence="2">DS1</strain>
    </source>
</reference>
<comment type="caution">
    <text evidence="1">The sequence shown here is derived from an EMBL/GenBank/DDBJ whole genome shotgun (WGS) entry which is preliminary data.</text>
</comment>
<dbReference type="OrthoDB" id="2874112at2"/>
<dbReference type="AlphaFoldDB" id="W7L095"/>
<organism evidence="1 2">
    <name type="scientific">Cytobacillus firmus DS1</name>
    <dbReference type="NCBI Taxonomy" id="1307436"/>
    <lineage>
        <taxon>Bacteria</taxon>
        <taxon>Bacillati</taxon>
        <taxon>Bacillota</taxon>
        <taxon>Bacilli</taxon>
        <taxon>Bacillales</taxon>
        <taxon>Bacillaceae</taxon>
        <taxon>Cytobacillus</taxon>
    </lineage>
</organism>
<accession>W7L095</accession>
<dbReference type="PATRIC" id="fig|1307436.3.peg.5149"/>
<dbReference type="RefSeq" id="WP_035333459.1">
    <property type="nucleotide sequence ID" value="NZ_APVL01000042.1"/>
</dbReference>
<dbReference type="Proteomes" id="UP000019270">
    <property type="component" value="Unassembled WGS sequence"/>
</dbReference>